<dbReference type="SMART" id="SM00855">
    <property type="entry name" value="PGAM"/>
    <property type="match status" value="1"/>
</dbReference>
<reference evidence="2" key="1">
    <citation type="journal article" date="2020" name="bioRxiv">
        <title>Hybrid origin of Populus tomentosa Carr. identified through genome sequencing and phylogenomic analysis.</title>
        <authorList>
            <person name="An X."/>
            <person name="Gao K."/>
            <person name="Chen Z."/>
            <person name="Li J."/>
            <person name="Yang X."/>
            <person name="Yang X."/>
            <person name="Zhou J."/>
            <person name="Guo T."/>
            <person name="Zhao T."/>
            <person name="Huang S."/>
            <person name="Miao D."/>
            <person name="Khan W.U."/>
            <person name="Rao P."/>
            <person name="Ye M."/>
            <person name="Lei B."/>
            <person name="Liao W."/>
            <person name="Wang J."/>
            <person name="Ji L."/>
            <person name="Li Y."/>
            <person name="Guo B."/>
            <person name="Mustafa N.S."/>
            <person name="Li S."/>
            <person name="Yun Q."/>
            <person name="Keller S.R."/>
            <person name="Mao J."/>
            <person name="Zhang R."/>
            <person name="Strauss S.H."/>
        </authorList>
    </citation>
    <scope>NUCLEOTIDE SEQUENCE</scope>
    <source>
        <strain evidence="2">GM15</strain>
        <tissue evidence="2">Leaf</tissue>
    </source>
</reference>
<dbReference type="PIRSF" id="PIRSF036920">
    <property type="entry name" value="X4Y4"/>
    <property type="match status" value="1"/>
</dbReference>
<comment type="caution">
    <text evidence="2">The sequence shown here is derived from an EMBL/GenBank/DDBJ whole genome shotgun (WGS) entry which is preliminary data.</text>
</comment>
<dbReference type="AlphaFoldDB" id="A0A8X8AHY3"/>
<evidence type="ECO:0000313" key="2">
    <source>
        <dbReference type="EMBL" id="KAG6787320.1"/>
    </source>
</evidence>
<dbReference type="CDD" id="cd07067">
    <property type="entry name" value="HP_PGM_like"/>
    <property type="match status" value="1"/>
</dbReference>
<keyword evidence="3" id="KW-1185">Reference proteome</keyword>
<dbReference type="PANTHER" id="PTHR47927">
    <property type="entry name" value="PUTATIVE-RELATED"/>
    <property type="match status" value="1"/>
</dbReference>
<accession>A0A8X8AHY3</accession>
<feature type="region of interest" description="Disordered" evidence="1">
    <location>
        <begin position="1"/>
        <end position="52"/>
    </location>
</feature>
<sequence>MGSTQSAQAAQDDDEEEEASEEEEEKDEEDEEEELEQPNDRGIIENNNNLHNKVLQQEPEMLPCYASASPLSPQLSSLGTPKLGPSIKVWDPYNVLAPLPPPPPPPFSSDDEVGVLEVFLISHGECELDLRPDLVGGRCHVAELTPKGQRQARALAVFFNSQRVSFHSVYSSPLNRARSMAVSVCQMMEMDGMEGRISRRFWLVCRMDIPLLNCPHIKILQEMNFAEEQIRPADALMEMSMGLWEGCSRSEIYTPEVQSLLENFQPDFCAPSGESLRQVEFRIVQFLNGTVLGLPEKLRSDLLMHHQTESQGFSHDRDGPHWDMLHRHRPGLTRKKSGKSRLQHVTSTGNHEGEDEVSLREAGHQHVLPDLNNRNSSSPVSSCVGIFTHSIPIKCLLTGLLGCSSAMMHKICIEDSSVTVLQHSWKTGWQIKRLNDTAHLRLL</sequence>
<evidence type="ECO:0000313" key="3">
    <source>
        <dbReference type="Proteomes" id="UP000886885"/>
    </source>
</evidence>
<dbReference type="InterPro" id="IPR017070">
    <property type="entry name" value="UCP036920_PGAM-like_plant"/>
</dbReference>
<dbReference type="Proteomes" id="UP000886885">
    <property type="component" value="Chromosome 2A"/>
</dbReference>
<dbReference type="InterPro" id="IPR013078">
    <property type="entry name" value="His_Pase_superF_clade-1"/>
</dbReference>
<organism evidence="2 3">
    <name type="scientific">Populus tomentosa</name>
    <name type="common">Chinese white poplar</name>
    <dbReference type="NCBI Taxonomy" id="118781"/>
    <lineage>
        <taxon>Eukaryota</taxon>
        <taxon>Viridiplantae</taxon>
        <taxon>Streptophyta</taxon>
        <taxon>Embryophyta</taxon>
        <taxon>Tracheophyta</taxon>
        <taxon>Spermatophyta</taxon>
        <taxon>Magnoliopsida</taxon>
        <taxon>eudicotyledons</taxon>
        <taxon>Gunneridae</taxon>
        <taxon>Pentapetalae</taxon>
        <taxon>rosids</taxon>
        <taxon>fabids</taxon>
        <taxon>Malpighiales</taxon>
        <taxon>Salicaceae</taxon>
        <taxon>Saliceae</taxon>
        <taxon>Populus</taxon>
    </lineage>
</organism>
<feature type="region of interest" description="Disordered" evidence="1">
    <location>
        <begin position="332"/>
        <end position="356"/>
    </location>
</feature>
<proteinExistence type="predicted"/>
<protein>
    <recommendedName>
        <fullName evidence="4">Phosphoglycerate mutase family protein</fullName>
    </recommendedName>
</protein>
<dbReference type="OrthoDB" id="354304at2759"/>
<evidence type="ECO:0008006" key="4">
    <source>
        <dbReference type="Google" id="ProtNLM"/>
    </source>
</evidence>
<feature type="compositionally biased region" description="Basic residues" evidence="1">
    <location>
        <begin position="332"/>
        <end position="342"/>
    </location>
</feature>
<name>A0A8X8AHY3_POPTO</name>
<gene>
    <name evidence="2" type="ORF">POTOM_008959</name>
</gene>
<dbReference type="Pfam" id="PF00300">
    <property type="entry name" value="His_Phos_1"/>
    <property type="match status" value="3"/>
</dbReference>
<dbReference type="EMBL" id="JAAWWB010000003">
    <property type="protein sequence ID" value="KAG6787320.1"/>
    <property type="molecule type" value="Genomic_DNA"/>
</dbReference>
<dbReference type="PANTHER" id="PTHR47927:SF2">
    <property type="entry name" value="PHOSPHOGLYCERATE MUTASE FAMILY PROTEIN"/>
    <property type="match status" value="1"/>
</dbReference>
<feature type="compositionally biased region" description="Acidic residues" evidence="1">
    <location>
        <begin position="11"/>
        <end position="37"/>
    </location>
</feature>
<evidence type="ECO:0000256" key="1">
    <source>
        <dbReference type="SAM" id="MobiDB-lite"/>
    </source>
</evidence>